<feature type="coiled-coil region" evidence="1">
    <location>
        <begin position="2203"/>
        <end position="2252"/>
    </location>
</feature>
<feature type="coiled-coil region" evidence="1">
    <location>
        <begin position="1003"/>
        <end position="1030"/>
    </location>
</feature>
<feature type="coiled-coil region" evidence="1">
    <location>
        <begin position="1058"/>
        <end position="1092"/>
    </location>
</feature>
<keyword evidence="1" id="KW-0175">Coiled coil</keyword>
<feature type="coiled-coil region" evidence="1">
    <location>
        <begin position="1719"/>
        <end position="1848"/>
    </location>
</feature>
<evidence type="ECO:0000256" key="2">
    <source>
        <dbReference type="SAM" id="MobiDB-lite"/>
    </source>
</evidence>
<dbReference type="EMBL" id="HE573026">
    <property type="protein sequence ID" value="CCC51367.1"/>
    <property type="molecule type" value="Genomic_DNA"/>
</dbReference>
<feature type="coiled-coil region" evidence="1">
    <location>
        <begin position="2136"/>
        <end position="2170"/>
    </location>
</feature>
<feature type="coiled-coil region" evidence="1">
    <location>
        <begin position="2298"/>
        <end position="2438"/>
    </location>
</feature>
<evidence type="ECO:0000256" key="1">
    <source>
        <dbReference type="SAM" id="Coils"/>
    </source>
</evidence>
<feature type="region of interest" description="Disordered" evidence="2">
    <location>
        <begin position="2457"/>
        <end position="2492"/>
    </location>
</feature>
<feature type="coiled-coil region" evidence="1">
    <location>
        <begin position="1458"/>
        <end position="1574"/>
    </location>
</feature>
<name>G0U664_TRYVY</name>
<organism evidence="3">
    <name type="scientific">Trypanosoma vivax (strain Y486)</name>
    <dbReference type="NCBI Taxonomy" id="1055687"/>
    <lineage>
        <taxon>Eukaryota</taxon>
        <taxon>Discoba</taxon>
        <taxon>Euglenozoa</taxon>
        <taxon>Kinetoplastea</taxon>
        <taxon>Metakinetoplastina</taxon>
        <taxon>Trypanosomatida</taxon>
        <taxon>Trypanosomatidae</taxon>
        <taxon>Trypanosoma</taxon>
        <taxon>Duttonella</taxon>
    </lineage>
</organism>
<accession>G0U664</accession>
<dbReference type="OMA" id="WMNKVRL"/>
<feature type="coiled-coil region" evidence="1">
    <location>
        <begin position="1898"/>
        <end position="1925"/>
    </location>
</feature>
<feature type="coiled-coil region" evidence="1">
    <location>
        <begin position="1169"/>
        <end position="1196"/>
    </location>
</feature>
<proteinExistence type="predicted"/>
<dbReference type="PANTHER" id="PTHR23159:SF31">
    <property type="entry name" value="CENTROSOME-ASSOCIATED PROTEIN CEP250 ISOFORM X1"/>
    <property type="match status" value="1"/>
</dbReference>
<feature type="coiled-coil region" evidence="1">
    <location>
        <begin position="682"/>
        <end position="709"/>
    </location>
</feature>
<gene>
    <name evidence="3" type="ORF">TVY486_1004190</name>
</gene>
<sequence>MPFHEGTVSLSNPASVDWPSIAQLPFNEWEKSLCHPQLKHWIEKISKIFWRPDDNHFSQPRYTTAIMRLLRVVAAAYCENEARLKRECDELRRFVDAASGVEETKYPHESFSRADKAGFATVVKQSKKMEGRPHGLFPNVSRAVLKSQCARSEFDGLTEGPSCVPRDSNSVRECSCCCSDQISKLSCENQRLVLENKHLLDKYKELLERDEKVTEIMRDQLSTEVLSPQEKGSEVSRLRRKVRELQLECYNLIRARNEVERCEHLEANALRDFTESGKLHSDALERERENVRILKAELQHRQEVDNRVVGVSDELGSSLSQLKNENLQLRRLLEGSSLVPQAIDDVTTESSCSADFACGSKRLGEYIPSEAPFCHCSADSGVRDLQQHLVMACFEKGGHEADAKVLHTEFPVTGREKEDGMVCRAHGCGRCAEVLHSLRRRLTESNREICILSEENTQLKKAVAAGEDYHTFLTALQELCIRMGATQEEIERLRPNDGLPPNELEVLRGEVSALREEVEWLEHERMYWMNKVRLGSLPNTKQYLNLAPMQEIEPFTLVAEEKTVGGCADTVGKHLSGDCTGKDVHQSQLESGGVSRLNKLVERGAKEIVCEEVENSEVSSSVKVTSALQAIRDHINHIVAQVSLSEREKPTSNQVSSHEQLSSALNLLEESEHTIKDYVASQTALREQLIALRAERDTLMRERDEYRSSLFETLRSFQGRTPLIVAGEPGFVGHQTQDVNTVRSNVKKSENLSLLARASPSSYPEDSRYTSLESGVRIASVVRTLEDQLLTKDKLIASLTSAVAAAKEELEQCRITKAETAEKLSTLTSQCDILHNQLAAMHQVNEELNCKLNVQGKIIDDFHETLRRMDSASIRELMQKIVLLRQREGKLLQRLRCAMEMERKSSLSEQTMRDYVNNTFKSLKDALENTSTGFVLPRSSVSSCIEDDVLAEIREQLEGVLQGKHLKEDTAYLAQLQHVYCNMEHAQELDALRLEVSRRRQDMMEMERVMEEQRIELDSLQKLHKNLSEVSCSRGAGSDDMALAVRWETEATTWRQKCSLYMKRYEEKEKELSFIEAELEGSRKELALLREHMYNIDNKVQTFSEGSMVSNFGEPLPVGERLPGGKPQIPSVAEVKQLCCGKKEDSRVRSLEREVARLKSINLGVLHYSLDLQGECKRLEIELDATKQEMLLLLDTENSKKVSDFVSAAIRQHAALRSQSELALLRAKRARIQLSATEANLYVAVNEATSYKLSAFRLYRRYVAQTIAVVDYIRTLRRDADGSLSPHRVEIMHNRLTDAIRDAEHSRNREAELAVQLAESKGMVSLLQEQLGFFSTKDDASSDTLQTKLLTCMTAVREKDVKLAELSEDHSHLEQKLKRAEMHIKRLTEEVTRLELVASGTSVLGESVLKDLKQLQETIFAKVESPAVIIKQRDIDCHELDDGNDVAVREYRLAVDKHLELTRECEALKKQLDDEVAEGRKANSLAEALKEETEQLRERLQQAQRQLQEERQRFEEREQRVIRSHEAQAHVAHRAAEHNNQCLRDMLQSKEAYIKQLEEQLQAERKKFIECKIEESTRVERLHEHLFKENNAMVERFREAISGVAERYDYSPPATAVPALDGLSGQLEVLTKETLRLKAELKDARMTNILLESQLNDQVARAQQQLSLAVDQRTSVGESTGDQSYQQLQPRDTVVGVINEQNAIIESLRQREFGLARELQRSRSERDALESQLNEVRNLVVEQGGVLKSVVAAEAMKPGYVESELRAQLSYLERNLAEARSQLEEERLKGQRLQVDTGRWRLQLDQIREEVVRQKSDVERARRLVAMNESLAADVRLMEEQNKQLLLATNILKERVMDEMKQRSDASRRHQHELALAHRMGNLQQESSEHIKNVGIRLQSIQCELEEKVRREEEALKKNDQMQQLAYELHTQLQEREREVCELRREMATLASRTPVASGERSLPNSKITREKGVQVLQTHREGVEASSNDFLELHEPANKKASHNAQGQCMEQHRSAQSSQVRGPVAAVESSEAESAPQAATAIQQMVGKPKGVYLCEASSLCATVDRLKNDLNVVSQRLEEECKKNRLLQIQLQGCRCELANGAPRSSLVMRKKLFGGSAAASGATLSSETKGTNVQLLKRLREQSNENERLKRQLEDLKRCMEKHGVAGQEAGYHTGELVETKDGQLPSADSVYTASALDVRNHKRIVLKLESTIDALRRELNVNKEAKLRALQKRVEELTVENQRLTAELSHYKGFPVSVGSLGTLGPDAPSNRASLECELLEKSSALLDLRFEREALQLKVVRLERHVEELLRSDSTGSKCTVNCKQRVHVESLETLVENLKVVIERLRHENMQLKSKSVSISKHMDLVRELRELRARERELLENSERLSKRILDFSSGGSAMSERHAKLQKKLHTTQVELEQQRAEVLELRRLLNEHGRPLRNASENECPMVYVVNTDPPPGPLNRRSVQPLDVDEQDLPPPLPRAP</sequence>
<dbReference type="PANTHER" id="PTHR23159">
    <property type="entry name" value="CENTROSOMAL PROTEIN 2"/>
    <property type="match status" value="1"/>
</dbReference>
<feature type="coiled-coil region" evidence="1">
    <location>
        <begin position="1627"/>
        <end position="1672"/>
    </location>
</feature>
<evidence type="ECO:0000313" key="3">
    <source>
        <dbReference type="EMBL" id="CCC51367.1"/>
    </source>
</evidence>
<feature type="coiled-coil region" evidence="1">
    <location>
        <begin position="796"/>
        <end position="823"/>
    </location>
</feature>
<feature type="coiled-coil region" evidence="1">
    <location>
        <begin position="1356"/>
        <end position="1397"/>
    </location>
</feature>
<protein>
    <submittedName>
        <fullName evidence="3">Uncharacterized protein</fullName>
    </submittedName>
</protein>
<reference evidence="3" key="1">
    <citation type="journal article" date="2012" name="Proc. Natl. Acad. Sci. U.S.A.">
        <title>Antigenic diversity is generated by distinct evolutionary mechanisms in African trypanosome species.</title>
        <authorList>
            <person name="Jackson A.P."/>
            <person name="Berry A."/>
            <person name="Aslett M."/>
            <person name="Allison H.C."/>
            <person name="Burton P."/>
            <person name="Vavrova-Anderson J."/>
            <person name="Brown R."/>
            <person name="Browne H."/>
            <person name="Corton N."/>
            <person name="Hauser H."/>
            <person name="Gamble J."/>
            <person name="Gilderthorp R."/>
            <person name="Marcello L."/>
            <person name="McQuillan J."/>
            <person name="Otto T.D."/>
            <person name="Quail M.A."/>
            <person name="Sanders M.J."/>
            <person name="van Tonder A."/>
            <person name="Ginger M.L."/>
            <person name="Field M.C."/>
            <person name="Barry J.D."/>
            <person name="Hertz-Fowler C."/>
            <person name="Berriman M."/>
        </authorList>
    </citation>
    <scope>NUCLEOTIDE SEQUENCE</scope>
    <source>
        <strain evidence="3">Y486</strain>
    </source>
</reference>
<feature type="region of interest" description="Disordered" evidence="2">
    <location>
        <begin position="1952"/>
        <end position="1971"/>
    </location>
</feature>
<dbReference type="VEuPathDB" id="TriTrypDB:TvY486_1004190"/>